<evidence type="ECO:0000256" key="3">
    <source>
        <dbReference type="ARBA" id="ARBA00022295"/>
    </source>
</evidence>
<sequence length="110" mass="12260">MATPASTLPVSFTNDDVKANVCSKAQSSVNALAVLAKSIIKNSHSSDHLTTTLKQFANSEDQIKSTQGHIDRIEFIHEQLLFHSNKILSDTQELIEIQQTFSNMKLEKNF</sequence>
<gene>
    <name evidence="6" type="ORF">JYZ213_LOCUS23975</name>
</gene>
<keyword evidence="5" id="KW-0458">Lysosome</keyword>
<reference evidence="6" key="1">
    <citation type="submission" date="2021-02" db="EMBL/GenBank/DDBJ databases">
        <authorList>
            <person name="Nowell W R."/>
        </authorList>
    </citation>
    <scope>NUCLEOTIDE SEQUENCE</scope>
</reference>
<dbReference type="Proteomes" id="UP000663845">
    <property type="component" value="Unassembled WGS sequence"/>
</dbReference>
<evidence type="ECO:0000256" key="5">
    <source>
        <dbReference type="ARBA" id="ARBA00023228"/>
    </source>
</evidence>
<dbReference type="AlphaFoldDB" id="A0A814SN51"/>
<comment type="similarity">
    <text evidence="2">Belongs to the BORCS7 family.</text>
</comment>
<evidence type="ECO:0000313" key="6">
    <source>
        <dbReference type="EMBL" id="CAF1148706.1"/>
    </source>
</evidence>
<dbReference type="GO" id="GO:0005765">
    <property type="term" value="C:lysosomal membrane"/>
    <property type="evidence" value="ECO:0007669"/>
    <property type="project" value="UniProtKB-SubCell"/>
</dbReference>
<comment type="subcellular location">
    <subcellularLocation>
        <location evidence="1">Lysosome membrane</location>
    </subcellularLocation>
</comment>
<comment type="caution">
    <text evidence="6">The sequence shown here is derived from an EMBL/GenBank/DDBJ whole genome shotgun (WGS) entry which is preliminary data.</text>
</comment>
<keyword evidence="4" id="KW-0472">Membrane</keyword>
<evidence type="ECO:0000256" key="1">
    <source>
        <dbReference type="ARBA" id="ARBA00004656"/>
    </source>
</evidence>
<evidence type="ECO:0000313" key="7">
    <source>
        <dbReference type="Proteomes" id="UP000663845"/>
    </source>
</evidence>
<dbReference type="InterPro" id="IPR032143">
    <property type="entry name" value="BORCS7"/>
</dbReference>
<proteinExistence type="inferred from homology"/>
<organism evidence="6 7">
    <name type="scientific">Adineta steineri</name>
    <dbReference type="NCBI Taxonomy" id="433720"/>
    <lineage>
        <taxon>Eukaryota</taxon>
        <taxon>Metazoa</taxon>
        <taxon>Spiralia</taxon>
        <taxon>Gnathifera</taxon>
        <taxon>Rotifera</taxon>
        <taxon>Eurotatoria</taxon>
        <taxon>Bdelloidea</taxon>
        <taxon>Adinetida</taxon>
        <taxon>Adinetidae</taxon>
        <taxon>Adineta</taxon>
    </lineage>
</organism>
<dbReference type="Pfam" id="PF16088">
    <property type="entry name" value="BORCS7"/>
    <property type="match status" value="1"/>
</dbReference>
<evidence type="ECO:0000256" key="4">
    <source>
        <dbReference type="ARBA" id="ARBA00023136"/>
    </source>
</evidence>
<name>A0A814SN51_9BILA</name>
<dbReference type="EMBL" id="CAJNOG010000289">
    <property type="protein sequence ID" value="CAF1148706.1"/>
    <property type="molecule type" value="Genomic_DNA"/>
</dbReference>
<protein>
    <recommendedName>
        <fullName evidence="3">BLOC-1-related complex subunit 7</fullName>
    </recommendedName>
</protein>
<accession>A0A814SN51</accession>
<evidence type="ECO:0000256" key="2">
    <source>
        <dbReference type="ARBA" id="ARBA00005433"/>
    </source>
</evidence>